<comment type="similarity">
    <text evidence="7">Belongs to the adenylyl cyclase class-4/guanylyl cyclase family.</text>
</comment>
<dbReference type="AlphaFoldDB" id="A0A7S1ZC46"/>
<dbReference type="GO" id="GO:0000166">
    <property type="term" value="F:nucleotide binding"/>
    <property type="evidence" value="ECO:0007669"/>
    <property type="project" value="UniProtKB-KW"/>
</dbReference>
<evidence type="ECO:0000313" key="9">
    <source>
        <dbReference type="EMBL" id="CAD9334665.1"/>
    </source>
</evidence>
<dbReference type="CDD" id="cd07302">
    <property type="entry name" value="CHD"/>
    <property type="match status" value="1"/>
</dbReference>
<dbReference type="SUPFAM" id="SSF55073">
    <property type="entry name" value="Nucleotide cyclase"/>
    <property type="match status" value="1"/>
</dbReference>
<dbReference type="InterPro" id="IPR050401">
    <property type="entry name" value="Cyclic_nucleotide_synthase"/>
</dbReference>
<comment type="subcellular location">
    <subcellularLocation>
        <location evidence="1">Membrane</location>
    </subcellularLocation>
</comment>
<dbReference type="EMBL" id="HBGN01021013">
    <property type="protein sequence ID" value="CAD9334665.1"/>
    <property type="molecule type" value="Transcribed_RNA"/>
</dbReference>
<keyword evidence="6 7" id="KW-0456">Lyase</keyword>
<dbReference type="SMART" id="SM00044">
    <property type="entry name" value="CYCc"/>
    <property type="match status" value="1"/>
</dbReference>
<dbReference type="PROSITE" id="PS00452">
    <property type="entry name" value="GUANYLATE_CYCLASE_1"/>
    <property type="match status" value="1"/>
</dbReference>
<organism evidence="9">
    <name type="scientific">Ditylum brightwellii</name>
    <dbReference type="NCBI Taxonomy" id="49249"/>
    <lineage>
        <taxon>Eukaryota</taxon>
        <taxon>Sar</taxon>
        <taxon>Stramenopiles</taxon>
        <taxon>Ochrophyta</taxon>
        <taxon>Bacillariophyta</taxon>
        <taxon>Mediophyceae</taxon>
        <taxon>Lithodesmiophycidae</taxon>
        <taxon>Lithodesmiales</taxon>
        <taxon>Lithodesmiaceae</taxon>
        <taxon>Ditylum</taxon>
    </lineage>
</organism>
<evidence type="ECO:0000256" key="4">
    <source>
        <dbReference type="ARBA" id="ARBA00022989"/>
    </source>
</evidence>
<evidence type="ECO:0000256" key="7">
    <source>
        <dbReference type="RuleBase" id="RU000405"/>
    </source>
</evidence>
<dbReference type="GO" id="GO:0004016">
    <property type="term" value="F:adenylate cyclase activity"/>
    <property type="evidence" value="ECO:0007669"/>
    <property type="project" value="TreeGrafter"/>
</dbReference>
<dbReference type="Gene3D" id="3.30.70.1230">
    <property type="entry name" value="Nucleotide cyclase"/>
    <property type="match status" value="1"/>
</dbReference>
<name>A0A7S1ZC46_9STRA</name>
<dbReference type="InterPro" id="IPR001054">
    <property type="entry name" value="A/G_cyclase"/>
</dbReference>
<evidence type="ECO:0000256" key="1">
    <source>
        <dbReference type="ARBA" id="ARBA00004370"/>
    </source>
</evidence>
<sequence>MAMKEVDALSRLDIVLIKDIATSLGIHLRSKRLQKVEAESHQMAKEFLHSLIPPSIISKIEHNWIKDSSKSIPTALNNAKDRDIILSNSEDSKEEVATARIEQIRRINRQNSSDLLTCAVTTEVPMNMENPQSDVYSSPVLYAEEKHNVSIVFVDIVGFSRIAAGVTPLKVMDMLQNLFSRFDLLCEKHGVQKLDTVGDAYIACALDDDDDENNREDDNGKSRALCCLNLAKDMVKESFKVMAPTDPEEHLKIRVGIHVGDLSCGVLGQSVPKFSVFGDAVNLAARMEQTSMPMRIHVSKQFHDLIGEDETRWEESKITSVKNMGEVETWILDPVY</sequence>
<evidence type="ECO:0000256" key="3">
    <source>
        <dbReference type="ARBA" id="ARBA00022741"/>
    </source>
</evidence>
<dbReference type="Pfam" id="PF00211">
    <property type="entry name" value="Guanylate_cyc"/>
    <property type="match status" value="1"/>
</dbReference>
<proteinExistence type="inferred from homology"/>
<protein>
    <recommendedName>
        <fullName evidence="8">Guanylate cyclase domain-containing protein</fullName>
    </recommendedName>
</protein>
<keyword evidence="2" id="KW-0812">Transmembrane</keyword>
<evidence type="ECO:0000259" key="8">
    <source>
        <dbReference type="PROSITE" id="PS50125"/>
    </source>
</evidence>
<gene>
    <name evidence="9" type="ORF">DBRI1063_LOCUS13402</name>
</gene>
<evidence type="ECO:0000256" key="2">
    <source>
        <dbReference type="ARBA" id="ARBA00022692"/>
    </source>
</evidence>
<dbReference type="InterPro" id="IPR018297">
    <property type="entry name" value="A/G_cyclase_CS"/>
</dbReference>
<feature type="domain" description="Guanylate cyclase" evidence="8">
    <location>
        <begin position="150"/>
        <end position="288"/>
    </location>
</feature>
<dbReference type="GO" id="GO:0004383">
    <property type="term" value="F:guanylate cyclase activity"/>
    <property type="evidence" value="ECO:0007669"/>
    <property type="project" value="TreeGrafter"/>
</dbReference>
<dbReference type="GO" id="GO:0005886">
    <property type="term" value="C:plasma membrane"/>
    <property type="evidence" value="ECO:0007669"/>
    <property type="project" value="TreeGrafter"/>
</dbReference>
<keyword evidence="4" id="KW-1133">Transmembrane helix</keyword>
<evidence type="ECO:0000256" key="6">
    <source>
        <dbReference type="ARBA" id="ARBA00023239"/>
    </source>
</evidence>
<accession>A0A7S1ZC46</accession>
<reference evidence="9" key="1">
    <citation type="submission" date="2021-01" db="EMBL/GenBank/DDBJ databases">
        <authorList>
            <person name="Corre E."/>
            <person name="Pelletier E."/>
            <person name="Niang G."/>
            <person name="Scheremetjew M."/>
            <person name="Finn R."/>
            <person name="Kale V."/>
            <person name="Holt S."/>
            <person name="Cochrane G."/>
            <person name="Meng A."/>
            <person name="Brown T."/>
            <person name="Cohen L."/>
        </authorList>
    </citation>
    <scope>NUCLEOTIDE SEQUENCE</scope>
    <source>
        <strain evidence="9">Pop2</strain>
    </source>
</reference>
<dbReference type="PROSITE" id="PS50125">
    <property type="entry name" value="GUANYLATE_CYCLASE_2"/>
    <property type="match status" value="1"/>
</dbReference>
<dbReference type="GO" id="GO:0007168">
    <property type="term" value="P:receptor guanylyl cyclase signaling pathway"/>
    <property type="evidence" value="ECO:0007669"/>
    <property type="project" value="TreeGrafter"/>
</dbReference>
<keyword evidence="5" id="KW-0472">Membrane</keyword>
<keyword evidence="3" id="KW-0547">Nucleotide-binding</keyword>
<dbReference type="GO" id="GO:0035556">
    <property type="term" value="P:intracellular signal transduction"/>
    <property type="evidence" value="ECO:0007669"/>
    <property type="project" value="InterPro"/>
</dbReference>
<dbReference type="PANTHER" id="PTHR11920">
    <property type="entry name" value="GUANYLYL CYCLASE"/>
    <property type="match status" value="1"/>
</dbReference>
<dbReference type="PANTHER" id="PTHR11920:SF335">
    <property type="entry name" value="GUANYLATE CYCLASE"/>
    <property type="match status" value="1"/>
</dbReference>
<dbReference type="InterPro" id="IPR029787">
    <property type="entry name" value="Nucleotide_cyclase"/>
</dbReference>
<dbReference type="GO" id="GO:0001653">
    <property type="term" value="F:peptide receptor activity"/>
    <property type="evidence" value="ECO:0007669"/>
    <property type="project" value="TreeGrafter"/>
</dbReference>
<evidence type="ECO:0000256" key="5">
    <source>
        <dbReference type="ARBA" id="ARBA00023136"/>
    </source>
</evidence>